<keyword evidence="1" id="KW-0732">Signal</keyword>
<feature type="chain" id="PRO_5007623403" evidence="1">
    <location>
        <begin position="23"/>
        <end position="106"/>
    </location>
</feature>
<name>A0A158CX26_9BURK</name>
<gene>
    <name evidence="2" type="ORF">AWB82_05934</name>
</gene>
<comment type="caution">
    <text evidence="2">The sequence shown here is derived from an EMBL/GenBank/DDBJ whole genome shotgun (WGS) entry which is preliminary data.</text>
</comment>
<dbReference type="RefSeq" id="WP_086972901.1">
    <property type="nucleotide sequence ID" value="NZ_FCOJ02000060.1"/>
</dbReference>
<dbReference type="AlphaFoldDB" id="A0A158CX26"/>
<keyword evidence="3" id="KW-1185">Reference proteome</keyword>
<dbReference type="EMBL" id="FCOJ02000060">
    <property type="protein sequence ID" value="SAK86893.1"/>
    <property type="molecule type" value="Genomic_DNA"/>
</dbReference>
<reference evidence="2" key="1">
    <citation type="submission" date="2016-01" db="EMBL/GenBank/DDBJ databases">
        <authorList>
            <person name="Peeters C."/>
        </authorList>
    </citation>
    <scope>NUCLEOTIDE SEQUENCE [LARGE SCALE GENOMIC DNA]</scope>
    <source>
        <strain evidence="2">LMG 29325</strain>
    </source>
</reference>
<dbReference type="Pfam" id="PF13663">
    <property type="entry name" value="DUF4148"/>
    <property type="match status" value="1"/>
</dbReference>
<evidence type="ECO:0000313" key="3">
    <source>
        <dbReference type="Proteomes" id="UP000054596"/>
    </source>
</evidence>
<proteinExistence type="predicted"/>
<feature type="signal peptide" evidence="1">
    <location>
        <begin position="1"/>
        <end position="22"/>
    </location>
</feature>
<evidence type="ECO:0000256" key="1">
    <source>
        <dbReference type="SAM" id="SignalP"/>
    </source>
</evidence>
<sequence length="106" mass="10824">MKPFIYAVVTTSMLVAPAVAFAQSDSPISRAQVRSELMQLEAAGYKPASGDEPNYPTNIQAAEARVSAHGQTDYGGALGGSSASGGRAAVSPASATDLNKIYFGGQ</sequence>
<protein>
    <submittedName>
        <fullName evidence="2">Membrane protein</fullName>
    </submittedName>
</protein>
<dbReference type="InterPro" id="IPR025421">
    <property type="entry name" value="DUF4148"/>
</dbReference>
<dbReference type="Proteomes" id="UP000054596">
    <property type="component" value="Unassembled WGS sequence"/>
</dbReference>
<organism evidence="2 3">
    <name type="scientific">Caballeronia glebae</name>
    <dbReference type="NCBI Taxonomy" id="1777143"/>
    <lineage>
        <taxon>Bacteria</taxon>
        <taxon>Pseudomonadati</taxon>
        <taxon>Pseudomonadota</taxon>
        <taxon>Betaproteobacteria</taxon>
        <taxon>Burkholderiales</taxon>
        <taxon>Burkholderiaceae</taxon>
        <taxon>Caballeronia</taxon>
    </lineage>
</organism>
<evidence type="ECO:0000313" key="2">
    <source>
        <dbReference type="EMBL" id="SAK86893.1"/>
    </source>
</evidence>
<dbReference type="OrthoDB" id="9104200at2"/>
<accession>A0A158CX26</accession>